<accession>A0A0V1LQM2</accession>
<dbReference type="OrthoDB" id="29013at2759"/>
<name>A0A0V1LQM2_9BILA</name>
<evidence type="ECO:0000313" key="1">
    <source>
        <dbReference type="EMBL" id="KRZ61817.1"/>
    </source>
</evidence>
<gene>
    <name evidence="1" type="ORF">T02_13976</name>
</gene>
<sequence>MEYFANINCKKNNSWLNVRIPGSRRIVHVDKTVVAAASSVRVHGFHGGFRLFAIPRAADAEVGEPLT</sequence>
<dbReference type="EMBL" id="JYDW01000014">
    <property type="protein sequence ID" value="KRZ61817.1"/>
    <property type="molecule type" value="Genomic_DNA"/>
</dbReference>
<evidence type="ECO:0000313" key="2">
    <source>
        <dbReference type="Proteomes" id="UP000054721"/>
    </source>
</evidence>
<organism evidence="1 2">
    <name type="scientific">Trichinella nativa</name>
    <dbReference type="NCBI Taxonomy" id="6335"/>
    <lineage>
        <taxon>Eukaryota</taxon>
        <taxon>Metazoa</taxon>
        <taxon>Ecdysozoa</taxon>
        <taxon>Nematoda</taxon>
        <taxon>Enoplea</taxon>
        <taxon>Dorylaimia</taxon>
        <taxon>Trichinellida</taxon>
        <taxon>Trichinellidae</taxon>
        <taxon>Trichinella</taxon>
    </lineage>
</organism>
<keyword evidence="2" id="KW-1185">Reference proteome</keyword>
<dbReference type="AlphaFoldDB" id="A0A0V1LQM2"/>
<comment type="caution">
    <text evidence="1">The sequence shown here is derived from an EMBL/GenBank/DDBJ whole genome shotgun (WGS) entry which is preliminary data.</text>
</comment>
<dbReference type="Proteomes" id="UP000054721">
    <property type="component" value="Unassembled WGS sequence"/>
</dbReference>
<proteinExistence type="predicted"/>
<protein>
    <submittedName>
        <fullName evidence="1">Uncharacterized protein</fullName>
    </submittedName>
</protein>
<reference evidence="1 2" key="1">
    <citation type="submission" date="2015-05" db="EMBL/GenBank/DDBJ databases">
        <title>Evolution of Trichinella species and genotypes.</title>
        <authorList>
            <person name="Korhonen P.K."/>
            <person name="Edoardo P."/>
            <person name="Giuseppe L.R."/>
            <person name="Gasser R.B."/>
        </authorList>
    </citation>
    <scope>NUCLEOTIDE SEQUENCE [LARGE SCALE GENOMIC DNA]</scope>
    <source>
        <strain evidence="1">ISS10</strain>
    </source>
</reference>